<dbReference type="Pfam" id="PF20209">
    <property type="entry name" value="DUF6570"/>
    <property type="match status" value="1"/>
</dbReference>
<dbReference type="OrthoDB" id="3257061at2759"/>
<keyword evidence="3" id="KW-1185">Reference proteome</keyword>
<dbReference type="AlphaFoldDB" id="A0A6A4GGQ9"/>
<protein>
    <recommendedName>
        <fullName evidence="1">DUF6570 domain-containing protein</fullName>
    </recommendedName>
</protein>
<gene>
    <name evidence="2" type="ORF">BT96DRAFT_841991</name>
</gene>
<name>A0A6A4GGQ9_9AGAR</name>
<organism evidence="2 3">
    <name type="scientific">Gymnopus androsaceus JB14</name>
    <dbReference type="NCBI Taxonomy" id="1447944"/>
    <lineage>
        <taxon>Eukaryota</taxon>
        <taxon>Fungi</taxon>
        <taxon>Dikarya</taxon>
        <taxon>Basidiomycota</taxon>
        <taxon>Agaricomycotina</taxon>
        <taxon>Agaricomycetes</taxon>
        <taxon>Agaricomycetidae</taxon>
        <taxon>Agaricales</taxon>
        <taxon>Marasmiineae</taxon>
        <taxon>Omphalotaceae</taxon>
        <taxon>Gymnopus</taxon>
    </lineage>
</organism>
<evidence type="ECO:0000313" key="3">
    <source>
        <dbReference type="Proteomes" id="UP000799118"/>
    </source>
</evidence>
<accession>A0A6A4GGQ9</accession>
<proteinExistence type="predicted"/>
<dbReference type="InterPro" id="IPR046700">
    <property type="entry name" value="DUF6570"/>
</dbReference>
<evidence type="ECO:0000259" key="1">
    <source>
        <dbReference type="Pfam" id="PF20209"/>
    </source>
</evidence>
<sequence length="112" mass="12587">LALNNHMYRGELPPDLQDITWVEEVVCSLYCTTAHVARIFGSSSDSEPFQMCGNTCAHSMNLFKNAIMLPWAPSDLNDIITIVFIGPRKLRREELSKLTPRKTEIVIGGITH</sequence>
<feature type="domain" description="DUF6570" evidence="1">
    <location>
        <begin position="1"/>
        <end position="105"/>
    </location>
</feature>
<feature type="non-terminal residue" evidence="2">
    <location>
        <position position="1"/>
    </location>
</feature>
<evidence type="ECO:0000313" key="2">
    <source>
        <dbReference type="EMBL" id="KAE9384567.1"/>
    </source>
</evidence>
<reference evidence="2" key="1">
    <citation type="journal article" date="2019" name="Environ. Microbiol.">
        <title>Fungal ecological strategies reflected in gene transcription - a case study of two litter decomposers.</title>
        <authorList>
            <person name="Barbi F."/>
            <person name="Kohler A."/>
            <person name="Barry K."/>
            <person name="Baskaran P."/>
            <person name="Daum C."/>
            <person name="Fauchery L."/>
            <person name="Ihrmark K."/>
            <person name="Kuo A."/>
            <person name="LaButti K."/>
            <person name="Lipzen A."/>
            <person name="Morin E."/>
            <person name="Grigoriev I.V."/>
            <person name="Henrissat B."/>
            <person name="Lindahl B."/>
            <person name="Martin F."/>
        </authorList>
    </citation>
    <scope>NUCLEOTIDE SEQUENCE</scope>
    <source>
        <strain evidence="2">JB14</strain>
    </source>
</reference>
<dbReference type="EMBL" id="ML770120">
    <property type="protein sequence ID" value="KAE9384567.1"/>
    <property type="molecule type" value="Genomic_DNA"/>
</dbReference>
<dbReference type="Proteomes" id="UP000799118">
    <property type="component" value="Unassembled WGS sequence"/>
</dbReference>